<keyword evidence="11" id="KW-1185">Reference proteome</keyword>
<dbReference type="InterPro" id="IPR018200">
    <property type="entry name" value="USP_CS"/>
</dbReference>
<feature type="compositionally biased region" description="Basic and acidic residues" evidence="8">
    <location>
        <begin position="444"/>
        <end position="456"/>
    </location>
</feature>
<dbReference type="PROSITE" id="PS00972">
    <property type="entry name" value="USP_1"/>
    <property type="match status" value="1"/>
</dbReference>
<feature type="compositionally biased region" description="Basic and acidic residues" evidence="8">
    <location>
        <begin position="273"/>
        <end position="288"/>
    </location>
</feature>
<comment type="caution">
    <text evidence="10">The sequence shown here is derived from an EMBL/GenBank/DDBJ whole genome shotgun (WGS) entry which is preliminary data.</text>
</comment>
<reference evidence="10 11" key="1">
    <citation type="submission" date="2024-10" db="EMBL/GenBank/DDBJ databases">
        <title>Updated reference genomes for cyclostephanoid diatoms.</title>
        <authorList>
            <person name="Roberts W.R."/>
            <person name="Alverson A.J."/>
        </authorList>
    </citation>
    <scope>NUCLEOTIDE SEQUENCE [LARGE SCALE GENOMIC DNA]</scope>
    <source>
        <strain evidence="10 11">AJA010-31</strain>
    </source>
</reference>
<feature type="compositionally biased region" description="Acidic residues" evidence="8">
    <location>
        <begin position="296"/>
        <end position="324"/>
    </location>
</feature>
<organism evidence="10 11">
    <name type="scientific">Cyclotella atomus</name>
    <dbReference type="NCBI Taxonomy" id="382360"/>
    <lineage>
        <taxon>Eukaryota</taxon>
        <taxon>Sar</taxon>
        <taxon>Stramenopiles</taxon>
        <taxon>Ochrophyta</taxon>
        <taxon>Bacillariophyta</taxon>
        <taxon>Coscinodiscophyceae</taxon>
        <taxon>Thalassiosirophycidae</taxon>
        <taxon>Stephanodiscales</taxon>
        <taxon>Stephanodiscaceae</taxon>
        <taxon>Cyclotella</taxon>
    </lineage>
</organism>
<dbReference type="InterPro" id="IPR038765">
    <property type="entry name" value="Papain-like_cys_pep_sf"/>
</dbReference>
<evidence type="ECO:0000256" key="8">
    <source>
        <dbReference type="SAM" id="MobiDB-lite"/>
    </source>
</evidence>
<comment type="similarity">
    <text evidence="2 7">Belongs to the peptidase C19 family.</text>
</comment>
<feature type="compositionally biased region" description="Polar residues" evidence="8">
    <location>
        <begin position="457"/>
        <end position="470"/>
    </location>
</feature>
<dbReference type="SUPFAM" id="SSF54001">
    <property type="entry name" value="Cysteine proteinases"/>
    <property type="match status" value="1"/>
</dbReference>
<evidence type="ECO:0000313" key="10">
    <source>
        <dbReference type="EMBL" id="KAL3788062.1"/>
    </source>
</evidence>
<dbReference type="InterPro" id="IPR028889">
    <property type="entry name" value="USP"/>
</dbReference>
<dbReference type="InterPro" id="IPR001394">
    <property type="entry name" value="Peptidase_C19_UCH"/>
</dbReference>
<protein>
    <recommendedName>
        <fullName evidence="7">Ubiquitin carboxyl-terminal hydrolase</fullName>
        <ecNumber evidence="7">3.4.19.12</ecNumber>
    </recommendedName>
</protein>
<dbReference type="PANTHER" id="PTHR24006:SF888">
    <property type="entry name" value="UBIQUITIN CARBOXYL-TERMINAL HYDROLASE 30"/>
    <property type="match status" value="1"/>
</dbReference>
<evidence type="ECO:0000256" key="5">
    <source>
        <dbReference type="ARBA" id="ARBA00022801"/>
    </source>
</evidence>
<feature type="region of interest" description="Disordered" evidence="8">
    <location>
        <begin position="143"/>
        <end position="471"/>
    </location>
</feature>
<feature type="compositionally biased region" description="Acidic residues" evidence="8">
    <location>
        <begin position="224"/>
        <end position="234"/>
    </location>
</feature>
<feature type="compositionally biased region" description="Basic and acidic residues" evidence="8">
    <location>
        <begin position="207"/>
        <end position="216"/>
    </location>
</feature>
<evidence type="ECO:0000256" key="1">
    <source>
        <dbReference type="ARBA" id="ARBA00000707"/>
    </source>
</evidence>
<comment type="catalytic activity">
    <reaction evidence="1 7">
        <text>Thiol-dependent hydrolysis of ester, thioester, amide, peptide and isopeptide bonds formed by the C-terminal Gly of ubiquitin (a 76-residue protein attached to proteins as an intracellular targeting signal).</text>
        <dbReference type="EC" id="3.4.19.12"/>
    </reaction>
</comment>
<evidence type="ECO:0000256" key="2">
    <source>
        <dbReference type="ARBA" id="ARBA00009085"/>
    </source>
</evidence>
<accession>A0ABD3PK06</accession>
<feature type="domain" description="USP" evidence="9">
    <location>
        <begin position="557"/>
        <end position="961"/>
    </location>
</feature>
<evidence type="ECO:0000256" key="7">
    <source>
        <dbReference type="RuleBase" id="RU366025"/>
    </source>
</evidence>
<gene>
    <name evidence="10" type="ORF">ACHAWO_005907</name>
</gene>
<dbReference type="Pfam" id="PF00443">
    <property type="entry name" value="UCH"/>
    <property type="match status" value="1"/>
</dbReference>
<dbReference type="AlphaFoldDB" id="A0ABD3PK06"/>
<keyword evidence="4 7" id="KW-0833">Ubl conjugation pathway</keyword>
<dbReference type="EC" id="3.4.19.12" evidence="7"/>
<evidence type="ECO:0000256" key="3">
    <source>
        <dbReference type="ARBA" id="ARBA00022670"/>
    </source>
</evidence>
<feature type="compositionally biased region" description="Basic and acidic residues" evidence="8">
    <location>
        <begin position="407"/>
        <end position="418"/>
    </location>
</feature>
<proteinExistence type="inferred from homology"/>
<feature type="compositionally biased region" description="Basic and acidic residues" evidence="8">
    <location>
        <begin position="687"/>
        <end position="696"/>
    </location>
</feature>
<evidence type="ECO:0000256" key="6">
    <source>
        <dbReference type="ARBA" id="ARBA00022807"/>
    </source>
</evidence>
<dbReference type="GO" id="GO:0004843">
    <property type="term" value="F:cysteine-type deubiquitinase activity"/>
    <property type="evidence" value="ECO:0007669"/>
    <property type="project" value="UniProtKB-UniRule"/>
</dbReference>
<feature type="compositionally biased region" description="Basic and acidic residues" evidence="8">
    <location>
        <begin position="185"/>
        <end position="194"/>
    </location>
</feature>
<dbReference type="Proteomes" id="UP001530400">
    <property type="component" value="Unassembled WGS sequence"/>
</dbReference>
<feature type="region of interest" description="Disordered" evidence="8">
    <location>
        <begin position="687"/>
        <end position="729"/>
    </location>
</feature>
<keyword evidence="3 7" id="KW-0645">Protease</keyword>
<dbReference type="EMBL" id="JALLPJ020000582">
    <property type="protein sequence ID" value="KAL3788062.1"/>
    <property type="molecule type" value="Genomic_DNA"/>
</dbReference>
<evidence type="ECO:0000313" key="11">
    <source>
        <dbReference type="Proteomes" id="UP001530400"/>
    </source>
</evidence>
<name>A0ABD3PK06_9STRA</name>
<dbReference type="PANTHER" id="PTHR24006">
    <property type="entry name" value="UBIQUITIN CARBOXYL-TERMINAL HYDROLASE"/>
    <property type="match status" value="1"/>
</dbReference>
<keyword evidence="5 7" id="KW-0378">Hydrolase</keyword>
<dbReference type="PROSITE" id="PS50235">
    <property type="entry name" value="USP_3"/>
    <property type="match status" value="1"/>
</dbReference>
<dbReference type="PROSITE" id="PS00973">
    <property type="entry name" value="USP_2"/>
    <property type="match status" value="1"/>
</dbReference>
<evidence type="ECO:0000256" key="4">
    <source>
        <dbReference type="ARBA" id="ARBA00022786"/>
    </source>
</evidence>
<dbReference type="GO" id="GO:0006508">
    <property type="term" value="P:proteolysis"/>
    <property type="evidence" value="ECO:0007669"/>
    <property type="project" value="UniProtKB-KW"/>
</dbReference>
<evidence type="ECO:0000259" key="9">
    <source>
        <dbReference type="PROSITE" id="PS50235"/>
    </source>
</evidence>
<keyword evidence="6 7" id="KW-0788">Thiol protease</keyword>
<dbReference type="InterPro" id="IPR050164">
    <property type="entry name" value="Peptidase_C19"/>
</dbReference>
<sequence>MPAEERKFAFSSVSLALPRTREAPKQINPPVLAFDRKFIFASSNYKLKLKEVSFDKSWHERSNHRVGGRREKCAVLTLKSDKGTVEAVLTNPTADTIRNFDDFVDALEQACERLTKKDKKEMISMGKSNNSSVGQKKRINTITPARTLYISPRKSPGRMSRLSSPLKQRAGVGVREQTRGNVVTSHKERGEMKLPPKSPRSATPSKRFVEPKESRVKRSVFSQEEYDVEEEDELQDSREEESKRKRLSKLNKQQADEDSDVEFDPPTAKKRLRLGEDEKVPSPEDRDMWMGMNSGIEEEEGELAADEIADEAEENNSNEAESNDAEAKVKEAQTEAQSKAQKPIHSFFTKQPAKLKAVPKSDTFGGAIMSSPKKSSQVSATTPPPAAPERAPVLKQVQRTGIKSRYFSKDAENKKETASEAEYETDEERGYQDDGTPYEPPQSESKKEMPKRREFNRTYSKAGNPFSTLGRSRLGVRHQMNQGNRFSENTKETFRRHMQRVPREGLDEDSPAKRLDFGLFSSADIALSSNRKLGPPPRFKSFVSAKETEEHDKPFIPGIQNLGNTCYLSASLQTLFGIPSFLKDLYKMYDVEFAKKDMPLTKALLEVAVAIDVIPEKDMPKIDASAAKSKLLNTKAANPSALKNQMDVLTDKFVGYEQRDAHEFLSDLVDYLHEELVAEARKGDAKVEEAAEKVDSDPAADEASASDKENDDSVSAGVNSPTSDKKKESAIEELVKDAIAPKLQPPTDDYFHLKVRVCLECDSCKYSRSKEEMYRHLSVDVGEDMENDPWTVKRGLEQFFQPEKRELKCEKCSEGVFATQTIEIISCPKALLLHFKRFIVTQEVRAPTKSDKEDAGDQPPVMEMVLKKNKAKINLEESLSIPIFATEQKYNLRGVVHHVGNTAFSGHYTSCSIRSNTTDAQDNGEQWVYFDDRKGVTKDLDYVAKFEKNQRNCYMALYELGSELKSI</sequence>
<dbReference type="CDD" id="cd02257">
    <property type="entry name" value="Peptidase_C19"/>
    <property type="match status" value="1"/>
</dbReference>
<dbReference type="Gene3D" id="3.90.70.10">
    <property type="entry name" value="Cysteine proteinases"/>
    <property type="match status" value="1"/>
</dbReference>